<dbReference type="EMBL" id="JAHWXP010000002">
    <property type="protein sequence ID" value="MBY8336872.1"/>
    <property type="molecule type" value="Genomic_DNA"/>
</dbReference>
<sequence>MKWWIAGLALSAVLAVGVAIAFTSPPKLLSIIDRISGGGTDTHRAGTAIPFGSHDQTLDVWVPDAASETPRPVIVFFYGGGWVKGDRDAYAFAGRALASRGFVVVIPDYRKVPQVRFPAFVEDGAEAVRWTRDNIARFGGDPDRIALAGHSAGAHTAVTLALDPRWLTAAGVAPDAVKAAIGLSGPYDFYPFDKKRSIDAMSHWPAPRDTQPIEWARADAPPMLLVTSSKDTVVRPYNTENLAAKLRELGAPVQTENYEGLSHEDVVVALSKPFRGKAPVLDRSVTFLDQAM</sequence>
<feature type="domain" description="BD-FAE-like" evidence="2">
    <location>
        <begin position="58"/>
        <end position="246"/>
    </location>
</feature>
<gene>
    <name evidence="3" type="ORF">KYN89_07405</name>
</gene>
<organism evidence="3 4">
    <name type="scientific">Alteriqipengyuania abyssalis</name>
    <dbReference type="NCBI Taxonomy" id="2860200"/>
    <lineage>
        <taxon>Bacteria</taxon>
        <taxon>Pseudomonadati</taxon>
        <taxon>Pseudomonadota</taxon>
        <taxon>Alphaproteobacteria</taxon>
        <taxon>Sphingomonadales</taxon>
        <taxon>Erythrobacteraceae</taxon>
        <taxon>Alteriqipengyuania</taxon>
    </lineage>
</organism>
<dbReference type="PANTHER" id="PTHR48081">
    <property type="entry name" value="AB HYDROLASE SUPERFAMILY PROTEIN C4A8.06C"/>
    <property type="match status" value="1"/>
</dbReference>
<comment type="caution">
    <text evidence="3">The sequence shown here is derived from an EMBL/GenBank/DDBJ whole genome shotgun (WGS) entry which is preliminary data.</text>
</comment>
<keyword evidence="4" id="KW-1185">Reference proteome</keyword>
<dbReference type="Proteomes" id="UP000759298">
    <property type="component" value="Unassembled WGS sequence"/>
</dbReference>
<dbReference type="InterPro" id="IPR049492">
    <property type="entry name" value="BD-FAE-like_dom"/>
</dbReference>
<dbReference type="PANTHER" id="PTHR48081:SF9">
    <property type="entry name" value="CARBOXYLESTERASE"/>
    <property type="match status" value="1"/>
</dbReference>
<dbReference type="GO" id="GO:0016787">
    <property type="term" value="F:hydrolase activity"/>
    <property type="evidence" value="ECO:0007669"/>
    <property type="project" value="UniProtKB-KW"/>
</dbReference>
<evidence type="ECO:0000313" key="4">
    <source>
        <dbReference type="Proteomes" id="UP000759298"/>
    </source>
</evidence>
<reference evidence="3 4" key="1">
    <citation type="submission" date="2021-07" db="EMBL/GenBank/DDBJ databases">
        <title>Alteriqipengyuania abyssalis NZ-12B nov, sp.nov isolated from deep sea sponge in pacific ocean.</title>
        <authorList>
            <person name="Tareen S."/>
            <person name="Wink J."/>
        </authorList>
    </citation>
    <scope>NUCLEOTIDE SEQUENCE [LARGE SCALE GENOMIC DNA]</scope>
    <source>
        <strain evidence="3 4">NZ-12B</strain>
    </source>
</reference>
<name>A0ABS7PCS3_9SPHN</name>
<dbReference type="RefSeq" id="WP_222824484.1">
    <property type="nucleotide sequence ID" value="NZ_JAHWXP010000002.1"/>
</dbReference>
<evidence type="ECO:0000313" key="3">
    <source>
        <dbReference type="EMBL" id="MBY8336872.1"/>
    </source>
</evidence>
<dbReference type="SUPFAM" id="SSF53474">
    <property type="entry name" value="alpha/beta-Hydrolases"/>
    <property type="match status" value="1"/>
</dbReference>
<dbReference type="InterPro" id="IPR019826">
    <property type="entry name" value="Carboxylesterase_B_AS"/>
</dbReference>
<proteinExistence type="predicted"/>
<evidence type="ECO:0000259" key="2">
    <source>
        <dbReference type="Pfam" id="PF20434"/>
    </source>
</evidence>
<protein>
    <submittedName>
        <fullName evidence="3">Alpha/beta hydrolase</fullName>
    </submittedName>
</protein>
<keyword evidence="1 3" id="KW-0378">Hydrolase</keyword>
<dbReference type="Pfam" id="PF20434">
    <property type="entry name" value="BD-FAE"/>
    <property type="match status" value="1"/>
</dbReference>
<accession>A0ABS7PCS3</accession>
<dbReference type="InterPro" id="IPR029058">
    <property type="entry name" value="AB_hydrolase_fold"/>
</dbReference>
<dbReference type="InterPro" id="IPR050300">
    <property type="entry name" value="GDXG_lipolytic_enzyme"/>
</dbReference>
<dbReference type="Gene3D" id="3.40.50.1820">
    <property type="entry name" value="alpha/beta hydrolase"/>
    <property type="match status" value="1"/>
</dbReference>
<dbReference type="PROSITE" id="PS00122">
    <property type="entry name" value="CARBOXYLESTERASE_B_1"/>
    <property type="match status" value="1"/>
</dbReference>
<evidence type="ECO:0000256" key="1">
    <source>
        <dbReference type="ARBA" id="ARBA00022801"/>
    </source>
</evidence>